<evidence type="ECO:0000313" key="10">
    <source>
        <dbReference type="Proteomes" id="UP000199111"/>
    </source>
</evidence>
<keyword evidence="5 7" id="KW-0472">Membrane</keyword>
<feature type="transmembrane region" description="Helical" evidence="7">
    <location>
        <begin position="73"/>
        <end position="90"/>
    </location>
</feature>
<feature type="transmembrane region" description="Helical" evidence="7">
    <location>
        <begin position="357"/>
        <end position="380"/>
    </location>
</feature>
<dbReference type="Pfam" id="PF13515">
    <property type="entry name" value="FUSC_2"/>
    <property type="match status" value="1"/>
</dbReference>
<feature type="transmembrane region" description="Helical" evidence="7">
    <location>
        <begin position="140"/>
        <end position="158"/>
    </location>
</feature>
<feature type="transmembrane region" description="Helical" evidence="7">
    <location>
        <begin position="95"/>
        <end position="128"/>
    </location>
</feature>
<evidence type="ECO:0000313" key="9">
    <source>
        <dbReference type="EMBL" id="SFJ96371.1"/>
    </source>
</evidence>
<evidence type="ECO:0000256" key="6">
    <source>
        <dbReference type="ARBA" id="ARBA00043993"/>
    </source>
</evidence>
<evidence type="ECO:0000259" key="8">
    <source>
        <dbReference type="Pfam" id="PF13515"/>
    </source>
</evidence>
<dbReference type="GeneID" id="96300099"/>
<evidence type="ECO:0000256" key="7">
    <source>
        <dbReference type="SAM" id="Phobius"/>
    </source>
</evidence>
<dbReference type="GO" id="GO:0005886">
    <property type="term" value="C:plasma membrane"/>
    <property type="evidence" value="ECO:0007669"/>
    <property type="project" value="UniProtKB-SubCell"/>
</dbReference>
<evidence type="ECO:0000256" key="5">
    <source>
        <dbReference type="ARBA" id="ARBA00023136"/>
    </source>
</evidence>
<dbReference type="PANTHER" id="PTHR30509:SF9">
    <property type="entry name" value="MULTIDRUG RESISTANCE PROTEIN MDTO"/>
    <property type="match status" value="1"/>
</dbReference>
<sequence length="695" mass="73253">MRRIAEALRGDFVLAGRPAWGYSLLCALGICLPLVAGVMLGHVPQGAAMALGGYLTVFGDVPGLPYGERARKLLVATLMVTLGSGLGALIQPYPWVAAVVVGLVAMAGGYWPVISISAVLSVALTYFAPPGLSVPAHMEVTAAGGLLMTLLLVGLWPVRRLQPLRTAFETAGTALADLLEAAGRAPLSEESWEVLRRSAGTALDDAAKGFSLYRVSEEDDRALQRLLATLTRVLHETVALRVLRAAAVQTGVGTGWTEELNEAVGALARALREAVTLGGSAGVPEALGAVGRFADQVEEIRRAAHTGGAPLPAAALLGQVRRCLDRIGMAVRSVAQQAVEGVEVGPRLPRFGRLRKPVFSTGHHPVRLGLAVTLAMVLMLVTHEHYAKWFVVTVIVSLRPAYRDTVERVVLRTAGTAVGAAGAAVVLAVAPGHLYLIVFIAVCAVLGFALRGASYGYWTIFATPLSLMLSDFSLPLDWGAAAVRVALTIAGGALVLLFARLLWPRGQRAKLTGRAVEMLEKHAALVRSLIDQDPDEVRARLSSAAVAADRFADSLDRLDKEPGGSAPQRLRDAVTAARRLRDNALALFAVPRPSEESGPTAAVLDMVADRLENVAEAVGTERPEAPADDLDGVLDELGAHVDVLTARRLDEVAEGAADQMTEVRRGIMHAAAAQPALKGLSAEALRLAALTAPRR</sequence>
<dbReference type="RefSeq" id="WP_093888821.1">
    <property type="nucleotide sequence ID" value="NZ_FOQY01000014.1"/>
</dbReference>
<accession>A0A1I3VQD3</accession>
<reference evidence="10" key="1">
    <citation type="submission" date="2016-10" db="EMBL/GenBank/DDBJ databases">
        <authorList>
            <person name="Varghese N."/>
            <person name="Submissions S."/>
        </authorList>
    </citation>
    <scope>NUCLEOTIDE SEQUENCE [LARGE SCALE GENOMIC DNA]</scope>
    <source>
        <strain evidence="10">CGMCC 4.2126</strain>
    </source>
</reference>
<keyword evidence="4 7" id="KW-1133">Transmembrane helix</keyword>
<dbReference type="PANTHER" id="PTHR30509">
    <property type="entry name" value="P-HYDROXYBENZOIC ACID EFFLUX PUMP SUBUNIT-RELATED"/>
    <property type="match status" value="1"/>
</dbReference>
<organism evidence="9 10">
    <name type="scientific">Streptosporangium canum</name>
    <dbReference type="NCBI Taxonomy" id="324952"/>
    <lineage>
        <taxon>Bacteria</taxon>
        <taxon>Bacillati</taxon>
        <taxon>Actinomycetota</taxon>
        <taxon>Actinomycetes</taxon>
        <taxon>Streptosporangiales</taxon>
        <taxon>Streptosporangiaceae</taxon>
        <taxon>Streptosporangium</taxon>
    </lineage>
</organism>
<feature type="transmembrane region" description="Helical" evidence="7">
    <location>
        <begin position="409"/>
        <end position="428"/>
    </location>
</feature>
<feature type="domain" description="Integral membrane bound transporter" evidence="8">
    <location>
        <begin position="374"/>
        <end position="498"/>
    </location>
</feature>
<feature type="transmembrane region" description="Helical" evidence="7">
    <location>
        <begin position="434"/>
        <end position="450"/>
    </location>
</feature>
<comment type="subcellular location">
    <subcellularLocation>
        <location evidence="1">Cell membrane</location>
        <topology evidence="1">Multi-pass membrane protein</topology>
    </subcellularLocation>
</comment>
<dbReference type="EMBL" id="FOQY01000014">
    <property type="protein sequence ID" value="SFJ96371.1"/>
    <property type="molecule type" value="Genomic_DNA"/>
</dbReference>
<evidence type="ECO:0000256" key="4">
    <source>
        <dbReference type="ARBA" id="ARBA00022989"/>
    </source>
</evidence>
<dbReference type="InterPro" id="IPR049453">
    <property type="entry name" value="Memb_transporter_dom"/>
</dbReference>
<keyword evidence="3 7" id="KW-0812">Transmembrane</keyword>
<evidence type="ECO:0000256" key="3">
    <source>
        <dbReference type="ARBA" id="ARBA00022692"/>
    </source>
</evidence>
<name>A0A1I3VQD3_9ACTN</name>
<feature type="transmembrane region" description="Helical" evidence="7">
    <location>
        <begin position="20"/>
        <end position="40"/>
    </location>
</feature>
<dbReference type="AlphaFoldDB" id="A0A1I3VQD3"/>
<protein>
    <submittedName>
        <fullName evidence="9">Uncharacterized membrane protein YccC</fullName>
    </submittedName>
</protein>
<keyword evidence="2" id="KW-1003">Cell membrane</keyword>
<proteinExistence type="inferred from homology"/>
<comment type="similarity">
    <text evidence="6">Belongs to the YccS/YhfK family.</text>
</comment>
<dbReference type="Proteomes" id="UP000199111">
    <property type="component" value="Unassembled WGS sequence"/>
</dbReference>
<keyword evidence="10" id="KW-1185">Reference proteome</keyword>
<gene>
    <name evidence="9" type="ORF">SAMN05216275_114177</name>
</gene>
<evidence type="ECO:0000256" key="1">
    <source>
        <dbReference type="ARBA" id="ARBA00004651"/>
    </source>
</evidence>
<feature type="transmembrane region" description="Helical" evidence="7">
    <location>
        <begin position="482"/>
        <end position="503"/>
    </location>
</feature>
<evidence type="ECO:0000256" key="2">
    <source>
        <dbReference type="ARBA" id="ARBA00022475"/>
    </source>
</evidence>